<dbReference type="EMBL" id="RBWY01000001">
    <property type="protein sequence ID" value="RKS86894.1"/>
    <property type="molecule type" value="Genomic_DNA"/>
</dbReference>
<sequence>MPNILLERVYQKPLSISQNSYLIDRLWPRGIAKAKLADVIWLKEIAPSNELRKWYHEHLDQWNSFYQQYQHELENNQAVAILSQQLTGNQVITLLYGSKDPQHNHAIVLRDFLYNKLKHNNSAS</sequence>
<dbReference type="PANTHER" id="PTHR36849:SF1">
    <property type="entry name" value="CYTOPLASMIC PROTEIN"/>
    <property type="match status" value="1"/>
</dbReference>
<protein>
    <submittedName>
        <fullName evidence="1">Uncharacterized protein YeaO (DUF488 family)</fullName>
    </submittedName>
</protein>
<dbReference type="OrthoDB" id="9790745at2"/>
<dbReference type="Pfam" id="PF22752">
    <property type="entry name" value="DUF488-N3i"/>
    <property type="match status" value="1"/>
</dbReference>
<gene>
    <name evidence="1" type="ORF">DES39_0100</name>
</gene>
<dbReference type="InterPro" id="IPR052552">
    <property type="entry name" value="YeaO-like"/>
</dbReference>
<proteinExistence type="predicted"/>
<name>A0A495RI00_9GAMM</name>
<dbReference type="RefSeq" id="WP_121143820.1">
    <property type="nucleotide sequence ID" value="NZ_RBWY01000001.1"/>
</dbReference>
<accession>A0A495RI00</accession>
<dbReference type="AlphaFoldDB" id="A0A495RI00"/>
<dbReference type="PANTHER" id="PTHR36849">
    <property type="entry name" value="CYTOPLASMIC PROTEIN-RELATED"/>
    <property type="match status" value="1"/>
</dbReference>
<reference evidence="1 2" key="1">
    <citation type="submission" date="2018-10" db="EMBL/GenBank/DDBJ databases">
        <title>Genomic Encyclopedia of Type Strains, Phase IV (KMG-IV): sequencing the most valuable type-strain genomes for metagenomic binning, comparative biology and taxonomic classification.</title>
        <authorList>
            <person name="Goeker M."/>
        </authorList>
    </citation>
    <scope>NUCLEOTIDE SEQUENCE [LARGE SCALE GENOMIC DNA]</scope>
    <source>
        <strain evidence="1 2">DSM 22228</strain>
    </source>
</reference>
<evidence type="ECO:0000313" key="1">
    <source>
        <dbReference type="EMBL" id="RKS86894.1"/>
    </source>
</evidence>
<evidence type="ECO:0000313" key="2">
    <source>
        <dbReference type="Proteomes" id="UP000278542"/>
    </source>
</evidence>
<dbReference type="Proteomes" id="UP000278542">
    <property type="component" value="Unassembled WGS sequence"/>
</dbReference>
<comment type="caution">
    <text evidence="1">The sequence shown here is derived from an EMBL/GenBank/DDBJ whole genome shotgun (WGS) entry which is preliminary data.</text>
</comment>
<organism evidence="1 2">
    <name type="scientific">Orbus hercynius</name>
    <dbReference type="NCBI Taxonomy" id="593135"/>
    <lineage>
        <taxon>Bacteria</taxon>
        <taxon>Pseudomonadati</taxon>
        <taxon>Pseudomonadota</taxon>
        <taxon>Gammaproteobacteria</taxon>
        <taxon>Orbales</taxon>
        <taxon>Orbaceae</taxon>
        <taxon>Orbus</taxon>
    </lineage>
</organism>
<keyword evidence="2" id="KW-1185">Reference proteome</keyword>